<dbReference type="GO" id="GO:0007165">
    <property type="term" value="P:signal transduction"/>
    <property type="evidence" value="ECO:0007669"/>
    <property type="project" value="InterPro"/>
</dbReference>
<dbReference type="Gene3D" id="2.60.40.840">
    <property type="match status" value="1"/>
</dbReference>
<comment type="caution">
    <text evidence="9">The sequence shown here is derived from an EMBL/GenBank/DDBJ whole genome shotgun (WGS) entry which is preliminary data.</text>
</comment>
<dbReference type="Pfam" id="PF00339">
    <property type="entry name" value="Arrestin_N"/>
    <property type="match status" value="1"/>
</dbReference>
<evidence type="ECO:0000256" key="4">
    <source>
        <dbReference type="ARBA" id="ARBA00023305"/>
    </source>
</evidence>
<dbReference type="PANTHER" id="PTHR11792">
    <property type="entry name" value="ARRESTIN"/>
    <property type="match status" value="1"/>
</dbReference>
<dbReference type="Gene3D" id="2.60.40.640">
    <property type="match status" value="1"/>
</dbReference>
<evidence type="ECO:0000256" key="7">
    <source>
        <dbReference type="SAM" id="MobiDB-lite"/>
    </source>
</evidence>
<dbReference type="SUPFAM" id="SSF81296">
    <property type="entry name" value="E set domains"/>
    <property type="match status" value="2"/>
</dbReference>
<evidence type="ECO:0000313" key="10">
    <source>
        <dbReference type="Proteomes" id="UP000034805"/>
    </source>
</evidence>
<dbReference type="InterPro" id="IPR017864">
    <property type="entry name" value="Arrestin_CS"/>
</dbReference>
<dbReference type="GO" id="GO:0001750">
    <property type="term" value="C:photoreceptor outer segment"/>
    <property type="evidence" value="ECO:0007669"/>
    <property type="project" value="UniProtKB-ARBA"/>
</dbReference>
<evidence type="ECO:0000256" key="3">
    <source>
        <dbReference type="ARBA" id="ARBA00022606"/>
    </source>
</evidence>
<dbReference type="FunFam" id="2.60.40.640:FF:000011">
    <property type="entry name" value="S-arrestin isoform X2"/>
    <property type="match status" value="1"/>
</dbReference>
<feature type="compositionally biased region" description="Basic and acidic residues" evidence="7">
    <location>
        <begin position="386"/>
        <end position="414"/>
    </location>
</feature>
<evidence type="ECO:0000256" key="2">
    <source>
        <dbReference type="ARBA" id="ARBA00017730"/>
    </source>
</evidence>
<dbReference type="InterPro" id="IPR000698">
    <property type="entry name" value="Arrestin"/>
</dbReference>
<proteinExistence type="inferred from homology"/>
<dbReference type="EMBL" id="JARO02012480">
    <property type="protein sequence ID" value="KPP59227.1"/>
    <property type="molecule type" value="Genomic_DNA"/>
</dbReference>
<dbReference type="STRING" id="113540.ENSSFOP00015007465"/>
<feature type="region of interest" description="Disordered" evidence="7">
    <location>
        <begin position="370"/>
        <end position="414"/>
    </location>
</feature>
<sequence length="414" mass="46567">MAKVFKKTTANGTLSLYLGRRDFVDHIETMDDVDGVIKVDPAELNGRKVWVQLACAFRYGRDDLDVIGLSFRKDIWIQCNQIYPPTNDPKPPNTPLQEMLLKKTGEQGYPFTFKLPNNLPCSVSMLPGPEDAGKPCGVDFEAKAFIAHERDNPEEKVEKKYLSFRLSLFVHYRDTCRLIIRKIQYAPDQRGAGPKAEICKQFMLTDKPVHLEASLDKDIYYHGDPITIRVKINNETSMVVKKIIINIYQMTDVMLYSADKYSKCVLNEEFGDQVNGNSTFEKAYQVTPLLANNKEKRGLALDGKLKDEDTNLASTTLLRPGMDKEILGILVSYKIKVTLTISRGGLLGDLTASDVGVELPLVLMSPKPAERTLNLSSPPPPQSRSWMERGDVEEQKAGRGEKDTLIGQEDQKHP</sequence>
<protein>
    <recommendedName>
        <fullName evidence="2">Arrestin-C</fullName>
    </recommendedName>
    <alternativeName>
        <fullName evidence="6">Cone arrestin</fullName>
    </alternativeName>
</protein>
<dbReference type="GO" id="GO:0002031">
    <property type="term" value="P:G protein-coupled receptor internalization"/>
    <property type="evidence" value="ECO:0007669"/>
    <property type="project" value="TreeGrafter"/>
</dbReference>
<dbReference type="FunFam" id="2.60.40.840:FF:000002">
    <property type="entry name" value="Arrestin 3"/>
    <property type="match status" value="1"/>
</dbReference>
<gene>
    <name evidence="9" type="ORF">Z043_122871</name>
</gene>
<dbReference type="InterPro" id="IPR014752">
    <property type="entry name" value="Arrestin-like_C"/>
</dbReference>
<dbReference type="GO" id="GO:0007601">
    <property type="term" value="P:visual perception"/>
    <property type="evidence" value="ECO:0007669"/>
    <property type="project" value="UniProtKB-KW"/>
</dbReference>
<dbReference type="InterPro" id="IPR014756">
    <property type="entry name" value="Ig_E-set"/>
</dbReference>
<dbReference type="AlphaFoldDB" id="A0A0P7TN93"/>
<feature type="domain" description="Arrestin C-terminal-like" evidence="8">
    <location>
        <begin position="205"/>
        <end position="368"/>
    </location>
</feature>
<evidence type="ECO:0000256" key="6">
    <source>
        <dbReference type="ARBA" id="ARBA00031498"/>
    </source>
</evidence>
<evidence type="ECO:0000256" key="5">
    <source>
        <dbReference type="ARBA" id="ARBA00024976"/>
    </source>
</evidence>
<dbReference type="SMART" id="SM01017">
    <property type="entry name" value="Arrestin_C"/>
    <property type="match status" value="1"/>
</dbReference>
<dbReference type="InterPro" id="IPR014753">
    <property type="entry name" value="Arrestin_N"/>
</dbReference>
<dbReference type="InterPro" id="IPR011021">
    <property type="entry name" value="Arrestin-like_N"/>
</dbReference>
<keyword evidence="4" id="KW-0844">Vision</keyword>
<dbReference type="Pfam" id="PF02752">
    <property type="entry name" value="Arrestin_C"/>
    <property type="match status" value="1"/>
</dbReference>
<dbReference type="GO" id="GO:0001664">
    <property type="term" value="F:G protein-coupled receptor binding"/>
    <property type="evidence" value="ECO:0007669"/>
    <property type="project" value="TreeGrafter"/>
</dbReference>
<name>A0A0P7TN93_SCLFO</name>
<comment type="similarity">
    <text evidence="1">Belongs to the arrestin family.</text>
</comment>
<dbReference type="InterPro" id="IPR011022">
    <property type="entry name" value="Arrestin_C-like"/>
</dbReference>
<dbReference type="GO" id="GO:0007399">
    <property type="term" value="P:nervous system development"/>
    <property type="evidence" value="ECO:0007669"/>
    <property type="project" value="UniProtKB-ARBA"/>
</dbReference>
<organism evidence="9 10">
    <name type="scientific">Scleropages formosus</name>
    <name type="common">Asian bonytongue</name>
    <name type="synonym">Osteoglossum formosum</name>
    <dbReference type="NCBI Taxonomy" id="113540"/>
    <lineage>
        <taxon>Eukaryota</taxon>
        <taxon>Metazoa</taxon>
        <taxon>Chordata</taxon>
        <taxon>Craniata</taxon>
        <taxon>Vertebrata</taxon>
        <taxon>Euteleostomi</taxon>
        <taxon>Actinopterygii</taxon>
        <taxon>Neopterygii</taxon>
        <taxon>Teleostei</taxon>
        <taxon>Osteoglossocephala</taxon>
        <taxon>Osteoglossomorpha</taxon>
        <taxon>Osteoglossiformes</taxon>
        <taxon>Osteoglossidae</taxon>
        <taxon>Scleropages</taxon>
    </lineage>
</organism>
<keyword evidence="3" id="KW-0716">Sensory transduction</keyword>
<evidence type="ECO:0000313" key="9">
    <source>
        <dbReference type="EMBL" id="KPP59227.1"/>
    </source>
</evidence>
<comment type="function">
    <text evidence="5">May play a role in an as yet undefined retina-specific signal transduction. Could bind to photoactivated-phosphorylated red/green opsins.</text>
</comment>
<dbReference type="PANTHER" id="PTHR11792:SF19">
    <property type="entry name" value="ARRESTIN-C"/>
    <property type="match status" value="1"/>
</dbReference>
<evidence type="ECO:0000256" key="1">
    <source>
        <dbReference type="ARBA" id="ARBA00005298"/>
    </source>
</evidence>
<accession>A0A0P7TN93</accession>
<evidence type="ECO:0000259" key="8">
    <source>
        <dbReference type="SMART" id="SM01017"/>
    </source>
</evidence>
<reference evidence="9 10" key="1">
    <citation type="submission" date="2015-08" db="EMBL/GenBank/DDBJ databases">
        <title>The genome of the Asian arowana (Scleropages formosus).</title>
        <authorList>
            <person name="Tan M.H."/>
            <person name="Gan H.M."/>
            <person name="Croft L.J."/>
            <person name="Austin C.M."/>
        </authorList>
    </citation>
    <scope>NUCLEOTIDE SEQUENCE [LARGE SCALE GENOMIC DNA]</scope>
    <source>
        <strain evidence="9">Aro1</strain>
    </source>
</reference>
<dbReference type="Proteomes" id="UP000034805">
    <property type="component" value="Unassembled WGS sequence"/>
</dbReference>
<dbReference type="PROSITE" id="PS00295">
    <property type="entry name" value="ARRESTINS"/>
    <property type="match status" value="1"/>
</dbReference>
<dbReference type="PRINTS" id="PR00309">
    <property type="entry name" value="ARRESTIN"/>
</dbReference>